<dbReference type="KEGG" id="ttf:THTE_2449"/>
<protein>
    <recommendedName>
        <fullName evidence="10">Proline--tRNA ligase</fullName>
        <ecNumber evidence="10">6.1.1.15</ecNumber>
    </recommendedName>
    <alternativeName>
        <fullName evidence="10">Prolyl-tRNA synthetase</fullName>
        <shortName evidence="10">ProRS</shortName>
    </alternativeName>
</protein>
<evidence type="ECO:0000256" key="2">
    <source>
        <dbReference type="ARBA" id="ARBA00011738"/>
    </source>
</evidence>
<comment type="similarity">
    <text evidence="10">Belongs to the class-II aminoacyl-tRNA synthetase family. ProS type 1 subfamily.</text>
</comment>
<evidence type="ECO:0000256" key="4">
    <source>
        <dbReference type="ARBA" id="ARBA00022598"/>
    </source>
</evidence>
<dbReference type="Pfam" id="PF04073">
    <property type="entry name" value="tRNA_edit"/>
    <property type="match status" value="1"/>
</dbReference>
<reference evidence="13 14" key="1">
    <citation type="journal article" name="Front. Microbiol.">
        <title>Sugar Metabolism of the First Thermophilic Planctomycete Thermogutta terrifontis: Comparative Genomic and Transcriptomic Approaches.</title>
        <authorList>
            <person name="Elcheninov A.G."/>
            <person name="Menzel P."/>
            <person name="Gudbergsdottir S.R."/>
            <person name="Slesarev A.I."/>
            <person name="Kadnikov V.V."/>
            <person name="Krogh A."/>
            <person name="Bonch-Osmolovskaya E.A."/>
            <person name="Peng X."/>
            <person name="Kublanov I.V."/>
        </authorList>
    </citation>
    <scope>NUCLEOTIDE SEQUENCE [LARGE SCALE GENOMIC DNA]</scope>
    <source>
        <strain evidence="13 14">R1</strain>
    </source>
</reference>
<dbReference type="Pfam" id="PF03129">
    <property type="entry name" value="HGTP_anticodon"/>
    <property type="match status" value="1"/>
</dbReference>
<evidence type="ECO:0000256" key="7">
    <source>
        <dbReference type="ARBA" id="ARBA00022917"/>
    </source>
</evidence>
<dbReference type="InterPro" id="IPR036621">
    <property type="entry name" value="Anticodon-bd_dom_sf"/>
</dbReference>
<dbReference type="InterPro" id="IPR023717">
    <property type="entry name" value="Pro-tRNA-Synthase_IIa_type1"/>
</dbReference>
<comment type="function">
    <text evidence="10">Catalyzes the attachment of proline to tRNA(Pro) in a two-step reaction: proline is first activated by ATP to form Pro-AMP and then transferred to the acceptor end of tRNA(Pro). As ProRS can inadvertently accommodate and process non-cognate amino acids such as alanine and cysteine, to avoid such errors it has two additional distinct editing activities against alanine. One activity is designated as 'pretransfer' editing and involves the tRNA(Pro)-independent hydrolysis of activated Ala-AMP. The other activity is designated 'posttransfer' editing and involves deacylation of mischarged Ala-tRNA(Pro). The misacylated Cys-tRNA(Pro) is not edited by ProRS.</text>
</comment>
<evidence type="ECO:0000256" key="11">
    <source>
        <dbReference type="SAM" id="MobiDB-lite"/>
    </source>
</evidence>
<dbReference type="InterPro" id="IPR044140">
    <property type="entry name" value="ProRS_anticodon_short"/>
</dbReference>
<keyword evidence="14" id="KW-1185">Reference proteome</keyword>
<dbReference type="PROSITE" id="PS50862">
    <property type="entry name" value="AA_TRNA_LIGASE_II"/>
    <property type="match status" value="1"/>
</dbReference>
<comment type="catalytic activity">
    <reaction evidence="9 10">
        <text>tRNA(Pro) + L-proline + ATP = L-prolyl-tRNA(Pro) + AMP + diphosphate</text>
        <dbReference type="Rhea" id="RHEA:14305"/>
        <dbReference type="Rhea" id="RHEA-COMP:9700"/>
        <dbReference type="Rhea" id="RHEA-COMP:9702"/>
        <dbReference type="ChEBI" id="CHEBI:30616"/>
        <dbReference type="ChEBI" id="CHEBI:33019"/>
        <dbReference type="ChEBI" id="CHEBI:60039"/>
        <dbReference type="ChEBI" id="CHEBI:78442"/>
        <dbReference type="ChEBI" id="CHEBI:78532"/>
        <dbReference type="ChEBI" id="CHEBI:456215"/>
        <dbReference type="EC" id="6.1.1.15"/>
    </reaction>
</comment>
<organism evidence="13 14">
    <name type="scientific">Thermogutta terrifontis</name>
    <dbReference type="NCBI Taxonomy" id="1331910"/>
    <lineage>
        <taxon>Bacteria</taxon>
        <taxon>Pseudomonadati</taxon>
        <taxon>Planctomycetota</taxon>
        <taxon>Planctomycetia</taxon>
        <taxon>Pirellulales</taxon>
        <taxon>Thermoguttaceae</taxon>
        <taxon>Thermogutta</taxon>
    </lineage>
</organism>
<dbReference type="CDD" id="cd00861">
    <property type="entry name" value="ProRS_anticodon_short"/>
    <property type="match status" value="1"/>
</dbReference>
<dbReference type="CDD" id="cd04334">
    <property type="entry name" value="ProRS-INS"/>
    <property type="match status" value="1"/>
</dbReference>
<evidence type="ECO:0000256" key="9">
    <source>
        <dbReference type="ARBA" id="ARBA00047671"/>
    </source>
</evidence>
<dbReference type="InterPro" id="IPR050062">
    <property type="entry name" value="Pro-tRNA_synthetase"/>
</dbReference>
<dbReference type="EC" id="6.1.1.15" evidence="10"/>
<keyword evidence="7 10" id="KW-0648">Protein biosynthesis</keyword>
<dbReference type="InterPro" id="IPR002314">
    <property type="entry name" value="aa-tRNA-synt_IIb"/>
</dbReference>
<evidence type="ECO:0000259" key="12">
    <source>
        <dbReference type="PROSITE" id="PS50862"/>
    </source>
</evidence>
<feature type="region of interest" description="Disordered" evidence="11">
    <location>
        <begin position="241"/>
        <end position="266"/>
    </location>
</feature>
<dbReference type="InterPro" id="IPR004154">
    <property type="entry name" value="Anticodon-bd"/>
</dbReference>
<dbReference type="InterPro" id="IPR007214">
    <property type="entry name" value="YbaK/aa-tRNA-synth-assoc-dom"/>
</dbReference>
<dbReference type="PANTHER" id="PTHR42753:SF2">
    <property type="entry name" value="PROLINE--TRNA LIGASE"/>
    <property type="match status" value="1"/>
</dbReference>
<dbReference type="GO" id="GO:0002161">
    <property type="term" value="F:aminoacyl-tRNA deacylase activity"/>
    <property type="evidence" value="ECO:0007669"/>
    <property type="project" value="InterPro"/>
</dbReference>
<comment type="domain">
    <text evidence="10">Consists of three domains: the N-terminal catalytic domain, the editing domain and the C-terminal anticodon-binding domain.</text>
</comment>
<comment type="subunit">
    <text evidence="2 10">Homodimer.</text>
</comment>
<dbReference type="CDD" id="cd00779">
    <property type="entry name" value="ProRS_core_prok"/>
    <property type="match status" value="1"/>
</dbReference>
<dbReference type="InterPro" id="IPR004500">
    <property type="entry name" value="Pro-tRNA-synth_IIa_bac-type"/>
</dbReference>
<dbReference type="GO" id="GO:0005524">
    <property type="term" value="F:ATP binding"/>
    <property type="evidence" value="ECO:0007669"/>
    <property type="project" value="UniProtKB-UniRule"/>
</dbReference>
<dbReference type="HAMAP" id="MF_01569">
    <property type="entry name" value="Pro_tRNA_synth_type1"/>
    <property type="match status" value="1"/>
</dbReference>
<proteinExistence type="inferred from homology"/>
<dbReference type="NCBIfam" id="TIGR00409">
    <property type="entry name" value="proS_fam_II"/>
    <property type="match status" value="1"/>
</dbReference>
<keyword evidence="3 10" id="KW-0963">Cytoplasm</keyword>
<name>A0A286RGH0_9BACT</name>
<comment type="subcellular location">
    <subcellularLocation>
        <location evidence="1 10">Cytoplasm</location>
    </subcellularLocation>
</comment>
<dbReference type="InterPro" id="IPR006195">
    <property type="entry name" value="aa-tRNA-synth_II"/>
</dbReference>
<evidence type="ECO:0000313" key="14">
    <source>
        <dbReference type="Proteomes" id="UP000215086"/>
    </source>
</evidence>
<sequence length="590" mass="65754">MLWSKTFIPTLKEIPEGAEIPSHVLMLRAGLINQVMAGAYTYLPLGLRALRKAERIVREEMDAAGAVELLMPSLSPLSLWERTGRDKAFGDVLIRVELKRQNRKVNSVLGPTHEEIVTDLVAHHISSYRQLPITLYQISPKFRNEERPRFGVLRTSEFLMKDAYSFDTSLEGLNRSYEAMYRAYCRIFDRCCLAYIPVEAESGPIGGEASHEFMVPANNGEDKIVHCAACGYAANLERAEIGPRRPEQPAVTEPAPLERVPTPGASSIDQVSRFLNCRPEDLIKTLIYLADGQPVAVLIRGDHEANENKIRRALRAKEIQLADPATIERVTGAPVGFAGPVGLKEKLTIIADYDIQFMRNAITGANEADTHLKGVNLGRDFNVERFADLRCAQDNDPCPRCSGILRLRPAIEVGHVFKLGTKYSEALSARFLDPSEQLKPIIMGCYGIGINRILAALIETTHDENGIIWPVALAPYEVVIVPVNVADEKSREAAFQLYNAFQKENIEVILDDRDVRAGVKFKDVDLIGFPMRVVVGERGLAQGNVEVKWRWEKAPQLMPLDKVVAEVSAWIREERETGARFKAALYGSNG</sequence>
<evidence type="ECO:0000256" key="5">
    <source>
        <dbReference type="ARBA" id="ARBA00022741"/>
    </source>
</evidence>
<keyword evidence="8 10" id="KW-0030">Aminoacyl-tRNA synthetase</keyword>
<dbReference type="InterPro" id="IPR045864">
    <property type="entry name" value="aa-tRNA-synth_II/BPL/LPL"/>
</dbReference>
<dbReference type="OrthoDB" id="9809052at2"/>
<dbReference type="GO" id="GO:0004827">
    <property type="term" value="F:proline-tRNA ligase activity"/>
    <property type="evidence" value="ECO:0007669"/>
    <property type="project" value="UniProtKB-UniRule"/>
</dbReference>
<dbReference type="InterPro" id="IPR036754">
    <property type="entry name" value="YbaK/aa-tRNA-synt-asso_dom_sf"/>
</dbReference>
<dbReference type="SUPFAM" id="SSF55681">
    <property type="entry name" value="Class II aaRS and biotin synthetases"/>
    <property type="match status" value="1"/>
</dbReference>
<gene>
    <name evidence="10" type="primary">proS</name>
    <name evidence="13" type="ORF">THTE_2449</name>
</gene>
<dbReference type="InterPro" id="IPR002316">
    <property type="entry name" value="Pro-tRNA-ligase_IIa"/>
</dbReference>
<dbReference type="Pfam" id="PF00587">
    <property type="entry name" value="tRNA-synt_2b"/>
    <property type="match status" value="1"/>
</dbReference>
<evidence type="ECO:0000256" key="3">
    <source>
        <dbReference type="ARBA" id="ARBA00022490"/>
    </source>
</evidence>
<accession>A0A286RGH0</accession>
<dbReference type="Proteomes" id="UP000215086">
    <property type="component" value="Chromosome"/>
</dbReference>
<dbReference type="EMBL" id="CP018477">
    <property type="protein sequence ID" value="ASV75051.1"/>
    <property type="molecule type" value="Genomic_DNA"/>
</dbReference>
<dbReference type="PANTHER" id="PTHR42753">
    <property type="entry name" value="MITOCHONDRIAL RIBOSOME PROTEIN L39/PROLYL-TRNA LIGASE FAMILY MEMBER"/>
    <property type="match status" value="1"/>
</dbReference>
<dbReference type="GO" id="GO:0006433">
    <property type="term" value="P:prolyl-tRNA aminoacylation"/>
    <property type="evidence" value="ECO:0007669"/>
    <property type="project" value="UniProtKB-UniRule"/>
</dbReference>
<dbReference type="SUPFAM" id="SSF55826">
    <property type="entry name" value="YbaK/ProRS associated domain"/>
    <property type="match status" value="1"/>
</dbReference>
<dbReference type="Gene3D" id="3.30.930.10">
    <property type="entry name" value="Bira Bifunctional Protein, Domain 2"/>
    <property type="match status" value="2"/>
</dbReference>
<dbReference type="Gene3D" id="3.40.50.800">
    <property type="entry name" value="Anticodon-binding domain"/>
    <property type="match status" value="1"/>
</dbReference>
<dbReference type="AlphaFoldDB" id="A0A286RGH0"/>
<evidence type="ECO:0000313" key="13">
    <source>
        <dbReference type="EMBL" id="ASV75051.1"/>
    </source>
</evidence>
<dbReference type="NCBIfam" id="NF006625">
    <property type="entry name" value="PRK09194.1"/>
    <property type="match status" value="1"/>
</dbReference>
<evidence type="ECO:0000256" key="1">
    <source>
        <dbReference type="ARBA" id="ARBA00004496"/>
    </source>
</evidence>
<dbReference type="SUPFAM" id="SSF52954">
    <property type="entry name" value="Class II aaRS ABD-related"/>
    <property type="match status" value="1"/>
</dbReference>
<evidence type="ECO:0000256" key="6">
    <source>
        <dbReference type="ARBA" id="ARBA00022840"/>
    </source>
</evidence>
<dbReference type="InterPro" id="IPR033730">
    <property type="entry name" value="ProRS_core_prok"/>
</dbReference>
<keyword evidence="4 10" id="KW-0436">Ligase</keyword>
<evidence type="ECO:0000256" key="10">
    <source>
        <dbReference type="HAMAP-Rule" id="MF_01569"/>
    </source>
</evidence>
<dbReference type="GO" id="GO:0005829">
    <property type="term" value="C:cytosol"/>
    <property type="evidence" value="ECO:0007669"/>
    <property type="project" value="TreeGrafter"/>
</dbReference>
<dbReference type="RefSeq" id="WP_095415221.1">
    <property type="nucleotide sequence ID" value="NZ_CP018477.1"/>
</dbReference>
<evidence type="ECO:0000256" key="8">
    <source>
        <dbReference type="ARBA" id="ARBA00023146"/>
    </source>
</evidence>
<dbReference type="PRINTS" id="PR01046">
    <property type="entry name" value="TRNASYNTHPRO"/>
</dbReference>
<dbReference type="Gene3D" id="3.90.960.10">
    <property type="entry name" value="YbaK/aminoacyl-tRNA synthetase-associated domain"/>
    <property type="match status" value="1"/>
</dbReference>
<feature type="domain" description="Aminoacyl-transfer RNA synthetases class-II family profile" evidence="12">
    <location>
        <begin position="33"/>
        <end position="470"/>
    </location>
</feature>
<keyword evidence="5 10" id="KW-0547">Nucleotide-binding</keyword>
<keyword evidence="6 10" id="KW-0067">ATP-binding</keyword>